<dbReference type="WBParaSite" id="TMUE_3000012321.1">
    <property type="protein sequence ID" value="TMUE_3000012321.1"/>
    <property type="gene ID" value="WBGene00301535"/>
</dbReference>
<accession>A0A5S6QY56</accession>
<proteinExistence type="predicted"/>
<sequence length="345" mass="38399">MRSIHIERLLRRRTSVGRSDKPIGATLFRRKIDCAANSWGTERSKRVPTFPRHPVGDSNGKEALLPLTVGALGSMFARRASPFRPEALCCARHIPPRLDTRSINRPSISVISQFLRSPFPSASRSPGQPFGPSPWPVAIRQSTMFRMAQYPTLAMANCPTPFGKAVARIDWVRQEGGRLAKLIRQPFWAPQRGGGNWVAGGKRKLDFPTHKGSFEYAPECLGKLSEGGNFNGEALRRRPKGFPAIELCSSGRIWPFRLRPLAHHYPAGALCQNYYVGGELVLLPELLAHETVLLMQRRLTVKGFGTLDSHSLQSTFAAPEELRPSKQRVSRILGVGRFAATVRLY</sequence>
<keyword evidence="1" id="KW-1185">Reference proteome</keyword>
<name>A0A5S6QY56_TRIMR</name>
<dbReference type="AlphaFoldDB" id="A0A5S6QY56"/>
<evidence type="ECO:0000313" key="2">
    <source>
        <dbReference type="WBParaSite" id="TMUE_3000012321.1"/>
    </source>
</evidence>
<reference evidence="2" key="1">
    <citation type="submission" date="2019-12" db="UniProtKB">
        <authorList>
            <consortium name="WormBaseParasite"/>
        </authorList>
    </citation>
    <scope>IDENTIFICATION</scope>
</reference>
<organism evidence="1 2">
    <name type="scientific">Trichuris muris</name>
    <name type="common">Mouse whipworm</name>
    <dbReference type="NCBI Taxonomy" id="70415"/>
    <lineage>
        <taxon>Eukaryota</taxon>
        <taxon>Metazoa</taxon>
        <taxon>Ecdysozoa</taxon>
        <taxon>Nematoda</taxon>
        <taxon>Enoplea</taxon>
        <taxon>Dorylaimia</taxon>
        <taxon>Trichinellida</taxon>
        <taxon>Trichuridae</taxon>
        <taxon>Trichuris</taxon>
    </lineage>
</organism>
<dbReference type="Proteomes" id="UP000046395">
    <property type="component" value="Unassembled WGS sequence"/>
</dbReference>
<protein>
    <submittedName>
        <fullName evidence="2">Uncharacterized protein</fullName>
    </submittedName>
</protein>
<evidence type="ECO:0000313" key="1">
    <source>
        <dbReference type="Proteomes" id="UP000046395"/>
    </source>
</evidence>